<dbReference type="InterPro" id="IPR018449">
    <property type="entry name" value="NIL_domain"/>
</dbReference>
<dbReference type="InterPro" id="IPR045865">
    <property type="entry name" value="ACT-like_dom_sf"/>
</dbReference>
<evidence type="ECO:0000259" key="1">
    <source>
        <dbReference type="SMART" id="SM00930"/>
    </source>
</evidence>
<feature type="domain" description="NIL" evidence="1">
    <location>
        <begin position="2"/>
        <end position="73"/>
    </location>
</feature>
<accession>A0A160V7H1</accession>
<organism evidence="2">
    <name type="scientific">hydrothermal vent metagenome</name>
    <dbReference type="NCBI Taxonomy" id="652676"/>
    <lineage>
        <taxon>unclassified sequences</taxon>
        <taxon>metagenomes</taxon>
        <taxon>ecological metagenomes</taxon>
    </lineage>
</organism>
<dbReference type="EMBL" id="FAXA01000145">
    <property type="protein sequence ID" value="CUV01824.1"/>
    <property type="molecule type" value="Genomic_DNA"/>
</dbReference>
<name>A0A160V7H1_9ZZZZ</name>
<evidence type="ECO:0000313" key="2">
    <source>
        <dbReference type="EMBL" id="CUV01824.1"/>
    </source>
</evidence>
<dbReference type="SUPFAM" id="SSF55021">
    <property type="entry name" value="ACT-like"/>
    <property type="match status" value="1"/>
</dbReference>
<dbReference type="AlphaFoldDB" id="A0A160V7H1"/>
<sequence>MGKQRVKFTFEEELVKQPVIYELGRKFEIVTNIRRADVGEEVGWVVLELDGEEAEIKRGLEWVSSTGVRVDPLGGDVIDG</sequence>
<dbReference type="Gene3D" id="3.30.70.260">
    <property type="match status" value="1"/>
</dbReference>
<proteinExistence type="predicted"/>
<gene>
    <name evidence="2" type="ORF">MGWOODY_Clf1547</name>
</gene>
<dbReference type="Pfam" id="PF09383">
    <property type="entry name" value="NIL"/>
    <property type="match status" value="1"/>
</dbReference>
<reference evidence="2" key="1">
    <citation type="submission" date="2015-10" db="EMBL/GenBank/DDBJ databases">
        <authorList>
            <person name="Gilbert D.G."/>
        </authorList>
    </citation>
    <scope>NUCLEOTIDE SEQUENCE</scope>
</reference>
<dbReference type="SMART" id="SM00930">
    <property type="entry name" value="NIL"/>
    <property type="match status" value="1"/>
</dbReference>
<protein>
    <recommendedName>
        <fullName evidence="1">NIL domain-containing protein</fullName>
    </recommendedName>
</protein>